<reference evidence="2" key="2">
    <citation type="submission" date="2018-05" db="EMBL/GenBank/DDBJ databases">
        <title>OgluRS3 (Oryza glumaepatula Reference Sequence Version 3).</title>
        <authorList>
            <person name="Zhang J."/>
            <person name="Kudrna D."/>
            <person name="Lee S."/>
            <person name="Talag J."/>
            <person name="Welchert J."/>
            <person name="Wing R.A."/>
        </authorList>
    </citation>
    <scope>NUCLEOTIDE SEQUENCE [LARGE SCALE GENOMIC DNA]</scope>
</reference>
<name>A0A0D9ZSY7_9ORYZ</name>
<proteinExistence type="predicted"/>
<sequence>MSWPSEKRRPLTPTGQAQDRDGEDGADPVVCGARRGRRRGAGRWRSATEAANDLCHYKYVNSKKYHYYSRYRPCATGI</sequence>
<keyword evidence="3" id="KW-1185">Reference proteome</keyword>
<evidence type="ECO:0000313" key="3">
    <source>
        <dbReference type="Proteomes" id="UP000026961"/>
    </source>
</evidence>
<dbReference type="HOGENOM" id="CLU_2625974_0_0_1"/>
<dbReference type="Proteomes" id="UP000026961">
    <property type="component" value="Chromosome 5"/>
</dbReference>
<dbReference type="AlphaFoldDB" id="A0A0D9ZSY7"/>
<organism evidence="2">
    <name type="scientific">Oryza glumipatula</name>
    <dbReference type="NCBI Taxonomy" id="40148"/>
    <lineage>
        <taxon>Eukaryota</taxon>
        <taxon>Viridiplantae</taxon>
        <taxon>Streptophyta</taxon>
        <taxon>Embryophyta</taxon>
        <taxon>Tracheophyta</taxon>
        <taxon>Spermatophyta</taxon>
        <taxon>Magnoliopsida</taxon>
        <taxon>Liliopsida</taxon>
        <taxon>Poales</taxon>
        <taxon>Poaceae</taxon>
        <taxon>BOP clade</taxon>
        <taxon>Oryzoideae</taxon>
        <taxon>Oryzeae</taxon>
        <taxon>Oryzinae</taxon>
        <taxon>Oryza</taxon>
    </lineage>
</organism>
<evidence type="ECO:0000313" key="2">
    <source>
        <dbReference type="EnsemblPlants" id="OGLUM05G00020.1"/>
    </source>
</evidence>
<evidence type="ECO:0000256" key="1">
    <source>
        <dbReference type="SAM" id="MobiDB-lite"/>
    </source>
</evidence>
<accession>A0A0D9ZSY7</accession>
<dbReference type="EnsemblPlants" id="OGLUM05G00020.1">
    <property type="protein sequence ID" value="OGLUM05G00020.1"/>
    <property type="gene ID" value="OGLUM05G00020"/>
</dbReference>
<dbReference type="Gramene" id="OGLUM05G00020.1">
    <property type="protein sequence ID" value="OGLUM05G00020.1"/>
    <property type="gene ID" value="OGLUM05G00020"/>
</dbReference>
<reference evidence="2" key="1">
    <citation type="submission" date="2015-04" db="UniProtKB">
        <authorList>
            <consortium name="EnsemblPlants"/>
        </authorList>
    </citation>
    <scope>IDENTIFICATION</scope>
</reference>
<feature type="region of interest" description="Disordered" evidence="1">
    <location>
        <begin position="1"/>
        <end position="43"/>
    </location>
</feature>
<protein>
    <submittedName>
        <fullName evidence="2">Uncharacterized protein</fullName>
    </submittedName>
</protein>